<dbReference type="Pfam" id="PF11273">
    <property type="entry name" value="DUF3073"/>
    <property type="match status" value="1"/>
</dbReference>
<reference evidence="3" key="1">
    <citation type="submission" date="2019-06" db="EMBL/GenBank/DDBJ databases">
        <title>Gordonia isolated from sludge of a wastewater treatment plant.</title>
        <authorList>
            <person name="Tamura T."/>
            <person name="Aoyama K."/>
            <person name="Kang Y."/>
            <person name="Saito S."/>
            <person name="Akiyama N."/>
            <person name="Yazawa K."/>
            <person name="Gonoi T."/>
            <person name="Mikami Y."/>
        </authorList>
    </citation>
    <scope>NUCLEOTIDE SEQUENCE [LARGE SCALE GENOMIC DNA]</scope>
    <source>
        <strain evidence="3">NBRC 107697</strain>
    </source>
</reference>
<dbReference type="Proteomes" id="UP000444980">
    <property type="component" value="Unassembled WGS sequence"/>
</dbReference>
<sequence length="98" mass="11452">MPDSRIRAPFRLDWEPRQIFRLKHGAAAIGWWPPRQCARGSQMGRGRAKAKQTKVARQLKYSTHQTDLERLQRELSGSDNPQPDPVDAWSDEDEWRRA</sequence>
<dbReference type="InterPro" id="IPR021426">
    <property type="entry name" value="DUF3073"/>
</dbReference>
<organism evidence="2 3">
    <name type="scientific">Gordonia crocea</name>
    <dbReference type="NCBI Taxonomy" id="589162"/>
    <lineage>
        <taxon>Bacteria</taxon>
        <taxon>Bacillati</taxon>
        <taxon>Actinomycetota</taxon>
        <taxon>Actinomycetes</taxon>
        <taxon>Mycobacteriales</taxon>
        <taxon>Gordoniaceae</taxon>
        <taxon>Gordonia</taxon>
    </lineage>
</organism>
<feature type="region of interest" description="Disordered" evidence="1">
    <location>
        <begin position="38"/>
        <end position="98"/>
    </location>
</feature>
<proteinExistence type="predicted"/>
<evidence type="ECO:0000256" key="1">
    <source>
        <dbReference type="SAM" id="MobiDB-lite"/>
    </source>
</evidence>
<protein>
    <recommendedName>
        <fullName evidence="4">DUF3073 domain-containing protein</fullName>
    </recommendedName>
</protein>
<accession>A0A7I9UV80</accession>
<keyword evidence="3" id="KW-1185">Reference proteome</keyword>
<feature type="compositionally biased region" description="Acidic residues" evidence="1">
    <location>
        <begin position="89"/>
        <end position="98"/>
    </location>
</feature>
<name>A0A7I9UV80_9ACTN</name>
<evidence type="ECO:0008006" key="4">
    <source>
        <dbReference type="Google" id="ProtNLM"/>
    </source>
</evidence>
<evidence type="ECO:0000313" key="3">
    <source>
        <dbReference type="Proteomes" id="UP000444980"/>
    </source>
</evidence>
<comment type="caution">
    <text evidence="2">The sequence shown here is derived from an EMBL/GenBank/DDBJ whole genome shotgun (WGS) entry which is preliminary data.</text>
</comment>
<gene>
    <name evidence="2" type="ORF">nbrc107697_08920</name>
</gene>
<dbReference type="AlphaFoldDB" id="A0A7I9UV80"/>
<dbReference type="EMBL" id="BJOU01000001">
    <property type="protein sequence ID" value="GED96853.1"/>
    <property type="molecule type" value="Genomic_DNA"/>
</dbReference>
<evidence type="ECO:0000313" key="2">
    <source>
        <dbReference type="EMBL" id="GED96853.1"/>
    </source>
</evidence>